<feature type="transmembrane region" description="Helical" evidence="7">
    <location>
        <begin position="285"/>
        <end position="305"/>
    </location>
</feature>
<dbReference type="InterPro" id="IPR003834">
    <property type="entry name" value="Cyt_c_assmbl_TM_dom"/>
</dbReference>
<dbReference type="Pfam" id="PF11412">
    <property type="entry name" value="DsbD_N"/>
    <property type="match status" value="1"/>
</dbReference>
<dbReference type="InterPro" id="IPR036249">
    <property type="entry name" value="Thioredoxin-like_sf"/>
</dbReference>
<evidence type="ECO:0000256" key="7">
    <source>
        <dbReference type="SAM" id="Phobius"/>
    </source>
</evidence>
<dbReference type="Gene3D" id="3.40.30.10">
    <property type="entry name" value="Glutaredoxin"/>
    <property type="match status" value="1"/>
</dbReference>
<evidence type="ECO:0000256" key="2">
    <source>
        <dbReference type="ARBA" id="ARBA00022475"/>
    </source>
</evidence>
<evidence type="ECO:0000313" key="9">
    <source>
        <dbReference type="EMBL" id="AMD89680.1"/>
    </source>
</evidence>
<name>A0A0X8JIY4_9BACT</name>
<reference evidence="10" key="1">
    <citation type="submission" date="2016-02" db="EMBL/GenBank/DDBJ databases">
        <authorList>
            <person name="Holder M.E."/>
            <person name="Ajami N.J."/>
            <person name="Petrosino J.F."/>
        </authorList>
    </citation>
    <scope>NUCLEOTIDE SEQUENCE [LARGE SCALE GENOMIC DNA]</scope>
    <source>
        <strain evidence="10">CCUG 45958</strain>
    </source>
</reference>
<sequence>MFAAGAAPLSAVRAWAEDVPVRLDFARDGDSIVAAVHLNIPSGYHAYAHEAGDAGRPTVLDFALEGGQMLPVWYPAGAMQRDFYDPEATIFAYEGEVVLFSALPEQAVGKPYTVGLSMLLCSNRNCLPIDQSFTGVVPQSLPLVGEASWTGQWHKLKNRQPVLADVPDAPASAASAPKMEGRLAPPLGAGAPDALEGTAAARLAGQASDLLPPPEGFELQLTPRYADASLEISSLGKALLVGILAGLLLNAMPCVLPVLTFKISGLLLMGGSDKKSLRRFREHNLCFAGGVLTLFTGLALVLGLADLMWGQLYQNQSILLVMLLIVFLMGLSMLGVFTLPVIDLKTGENTKNPRLQSYLTGLVSTFLATPCSGPLLGGVLGWAFTQPLLILMVVFWAVGVGMALPYLLFCIWPNMARILPRPGPWMHVFERVVGFFLLGTALYLLSILPVEKHMHVLSVLLLVSLCAWLWGQFCGVSAPPLRRRVAGIAGGLLLLTAIVWVLRPVAPLPQWREFSPEYFTAQMGKKPMLLEFTADWCPNCKFMEATVLTDERLRAWQARYGMELIRVDLTNANAYAVRLLEALGSKSIPLTALFPEGDGASSPLVLRDVYGVQSLEKAMSETFTGG</sequence>
<proteinExistence type="predicted"/>
<dbReference type="GO" id="GO:0015035">
    <property type="term" value="F:protein-disulfide reductase activity"/>
    <property type="evidence" value="ECO:0007669"/>
    <property type="project" value="TreeGrafter"/>
</dbReference>
<evidence type="ECO:0000259" key="8">
    <source>
        <dbReference type="PROSITE" id="PS51352"/>
    </source>
</evidence>
<dbReference type="STRING" id="44742.AXF13_05890"/>
<feature type="transmembrane region" description="Helical" evidence="7">
    <location>
        <begin position="239"/>
        <end position="264"/>
    </location>
</feature>
<keyword evidence="10" id="KW-1185">Reference proteome</keyword>
<feature type="transmembrane region" description="Helical" evidence="7">
    <location>
        <begin position="456"/>
        <end position="473"/>
    </location>
</feature>
<dbReference type="InterPro" id="IPR028250">
    <property type="entry name" value="DsbDN"/>
</dbReference>
<organism evidence="9 10">
    <name type="scientific">Desulfovibrio fairfieldensis</name>
    <dbReference type="NCBI Taxonomy" id="44742"/>
    <lineage>
        <taxon>Bacteria</taxon>
        <taxon>Pseudomonadati</taxon>
        <taxon>Thermodesulfobacteriota</taxon>
        <taxon>Desulfovibrionia</taxon>
        <taxon>Desulfovibrionales</taxon>
        <taxon>Desulfovibrionaceae</taxon>
        <taxon>Desulfovibrio</taxon>
    </lineage>
</organism>
<dbReference type="SUPFAM" id="SSF52833">
    <property type="entry name" value="Thioredoxin-like"/>
    <property type="match status" value="1"/>
</dbReference>
<dbReference type="RefSeq" id="WP_062252024.1">
    <property type="nucleotide sequence ID" value="NZ_CP014229.1"/>
</dbReference>
<feature type="domain" description="Thioredoxin" evidence="8">
    <location>
        <begin position="472"/>
        <end position="626"/>
    </location>
</feature>
<evidence type="ECO:0000256" key="4">
    <source>
        <dbReference type="ARBA" id="ARBA00022748"/>
    </source>
</evidence>
<keyword evidence="3 7" id="KW-0812">Transmembrane</keyword>
<dbReference type="Proteomes" id="UP000069241">
    <property type="component" value="Chromosome"/>
</dbReference>
<evidence type="ECO:0000256" key="5">
    <source>
        <dbReference type="ARBA" id="ARBA00022989"/>
    </source>
</evidence>
<dbReference type="InterPro" id="IPR013766">
    <property type="entry name" value="Thioredoxin_domain"/>
</dbReference>
<keyword evidence="5 7" id="KW-1133">Transmembrane helix</keyword>
<dbReference type="GO" id="GO:0045454">
    <property type="term" value="P:cell redox homeostasis"/>
    <property type="evidence" value="ECO:0007669"/>
    <property type="project" value="TreeGrafter"/>
</dbReference>
<dbReference type="AlphaFoldDB" id="A0A0X8JIY4"/>
<evidence type="ECO:0000313" key="10">
    <source>
        <dbReference type="Proteomes" id="UP000069241"/>
    </source>
</evidence>
<accession>A0A0X8JIY4</accession>
<evidence type="ECO:0000256" key="6">
    <source>
        <dbReference type="ARBA" id="ARBA00023136"/>
    </source>
</evidence>
<comment type="subcellular location">
    <subcellularLocation>
        <location evidence="1">Cell membrane</location>
        <topology evidence="1">Multi-pass membrane protein</topology>
    </subcellularLocation>
</comment>
<gene>
    <name evidence="9" type="ORF">AXF13_05890</name>
</gene>
<feature type="transmembrane region" description="Helical" evidence="7">
    <location>
        <begin position="317"/>
        <end position="337"/>
    </location>
</feature>
<feature type="transmembrane region" description="Helical" evidence="7">
    <location>
        <begin position="358"/>
        <end position="382"/>
    </location>
</feature>
<dbReference type="GO" id="GO:0005886">
    <property type="term" value="C:plasma membrane"/>
    <property type="evidence" value="ECO:0007669"/>
    <property type="project" value="UniProtKB-SubCell"/>
</dbReference>
<keyword evidence="6 7" id="KW-0472">Membrane</keyword>
<feature type="transmembrane region" description="Helical" evidence="7">
    <location>
        <begin position="432"/>
        <end position="450"/>
    </location>
</feature>
<dbReference type="KEGG" id="dfi:AXF13_05890"/>
<feature type="transmembrane region" description="Helical" evidence="7">
    <location>
        <begin position="388"/>
        <end position="412"/>
    </location>
</feature>
<dbReference type="PROSITE" id="PS51352">
    <property type="entry name" value="THIOREDOXIN_2"/>
    <property type="match status" value="1"/>
</dbReference>
<keyword evidence="2" id="KW-1003">Cell membrane</keyword>
<keyword evidence="4" id="KW-0201">Cytochrome c-type biogenesis</keyword>
<dbReference type="PANTHER" id="PTHR32234">
    <property type="entry name" value="THIOL:DISULFIDE INTERCHANGE PROTEIN DSBD"/>
    <property type="match status" value="1"/>
</dbReference>
<protein>
    <submittedName>
        <fullName evidence="9">Cytochrome C biosynthesis protein</fullName>
    </submittedName>
</protein>
<dbReference type="Pfam" id="PF13899">
    <property type="entry name" value="Thioredoxin_7"/>
    <property type="match status" value="1"/>
</dbReference>
<feature type="transmembrane region" description="Helical" evidence="7">
    <location>
        <begin position="485"/>
        <end position="502"/>
    </location>
</feature>
<evidence type="ECO:0000256" key="3">
    <source>
        <dbReference type="ARBA" id="ARBA00022692"/>
    </source>
</evidence>
<dbReference type="EMBL" id="CP014229">
    <property type="protein sequence ID" value="AMD89680.1"/>
    <property type="molecule type" value="Genomic_DNA"/>
</dbReference>
<dbReference type="Pfam" id="PF02683">
    <property type="entry name" value="DsbD_TM"/>
    <property type="match status" value="1"/>
</dbReference>
<dbReference type="GO" id="GO:0017004">
    <property type="term" value="P:cytochrome complex assembly"/>
    <property type="evidence" value="ECO:0007669"/>
    <property type="project" value="UniProtKB-KW"/>
</dbReference>
<evidence type="ECO:0000256" key="1">
    <source>
        <dbReference type="ARBA" id="ARBA00004651"/>
    </source>
</evidence>